<reference evidence="2" key="1">
    <citation type="submission" date="2021-10" db="EMBL/GenBank/DDBJ databases">
        <authorList>
            <person name="Piombo E."/>
        </authorList>
    </citation>
    <scope>NUCLEOTIDE SEQUENCE</scope>
</reference>
<organism evidence="2 3">
    <name type="scientific">Clonostachys solani</name>
    <dbReference type="NCBI Taxonomy" id="160281"/>
    <lineage>
        <taxon>Eukaryota</taxon>
        <taxon>Fungi</taxon>
        <taxon>Dikarya</taxon>
        <taxon>Ascomycota</taxon>
        <taxon>Pezizomycotina</taxon>
        <taxon>Sordariomycetes</taxon>
        <taxon>Hypocreomycetidae</taxon>
        <taxon>Hypocreales</taxon>
        <taxon>Bionectriaceae</taxon>
        <taxon>Clonostachys</taxon>
    </lineage>
</organism>
<name>A0A9P0EJC0_9HYPO</name>
<protein>
    <submittedName>
        <fullName evidence="2">Uncharacterized protein</fullName>
    </submittedName>
</protein>
<accession>A0A9P0EJC0</accession>
<evidence type="ECO:0000313" key="2">
    <source>
        <dbReference type="EMBL" id="CAH0049495.1"/>
    </source>
</evidence>
<gene>
    <name evidence="2" type="ORF">CSOL1703_00001452</name>
</gene>
<proteinExistence type="predicted"/>
<evidence type="ECO:0000256" key="1">
    <source>
        <dbReference type="SAM" id="MobiDB-lite"/>
    </source>
</evidence>
<comment type="caution">
    <text evidence="2">The sequence shown here is derived from an EMBL/GenBank/DDBJ whole genome shotgun (WGS) entry which is preliminary data.</text>
</comment>
<sequence length="97" mass="10251">MCRPFCPDSKMQSCLGNGGRELPFGPTANDGQGPGVEPDKEGRASVTLEAEKTSPIAIGRYGSGESQPANGLALADCRRWTAAQWALRKGRGQPMTT</sequence>
<evidence type="ECO:0000313" key="3">
    <source>
        <dbReference type="Proteomes" id="UP000775872"/>
    </source>
</evidence>
<dbReference type="Proteomes" id="UP000775872">
    <property type="component" value="Unassembled WGS sequence"/>
</dbReference>
<dbReference type="EMBL" id="CABFOC020000035">
    <property type="protein sequence ID" value="CAH0049495.1"/>
    <property type="molecule type" value="Genomic_DNA"/>
</dbReference>
<keyword evidence="3" id="KW-1185">Reference proteome</keyword>
<feature type="region of interest" description="Disordered" evidence="1">
    <location>
        <begin position="16"/>
        <end position="47"/>
    </location>
</feature>
<dbReference type="AlphaFoldDB" id="A0A9P0EJC0"/>